<sequence length="479" mass="54977">MPSLAAIRFNAWKQRPRFACDHQLFLTLCKVVGISGLVLYLLYLSLFLNHSNSGSTSELILSPTESDYSTNISHLVFGLVSSVKTWKERRPYVEAWWQPNSMRGYLILDEPPPQELLPWPSTSPPFRVSLNYSKLEQESKHVAPNMIRMVMAIQETFRVGDEGVKWYVMAFDDSILFVDNWVDVLGKYDHNDYTYIGGQSETILSNMFFSFDQGFGGAGIALSYPLAAAMAKDLEGCIKRYPYAHSADFIVQFCVDEFGISLTPEKGIHQIDLRGDISGFLSAHPQARLLSLHHFDYVDPIFPSMDPIQSTFHLMRAEKVDHSRLLQQTICYDKTRNWSFSISWGYSVHIYEQIYSRTMLKRPLETFKPWVEKAVPPMFMFNTRWPCETPNVFFFDSIEKASNDWILTTYVRSSSPQYPHCPWSGNHFALHISKIHVFSFTEKLSQVGRSECCDVTVHDAGKNIAEVKLRTCKDDEIIA</sequence>
<evidence type="ECO:0000256" key="1">
    <source>
        <dbReference type="SAM" id="Phobius"/>
    </source>
</evidence>
<proteinExistence type="predicted"/>
<dbReference type="PANTHER" id="PTHR10811">
    <property type="entry name" value="FRINGE-RELATED"/>
    <property type="match status" value="1"/>
</dbReference>
<comment type="caution">
    <text evidence="2">The sequence shown here is derived from an EMBL/GenBank/DDBJ whole genome shotgun (WGS) entry which is preliminary data.</text>
</comment>
<dbReference type="Proteomes" id="UP000836841">
    <property type="component" value="Unassembled WGS sequence"/>
</dbReference>
<keyword evidence="1" id="KW-1133">Transmembrane helix</keyword>
<gene>
    <name evidence="2" type="ORF">TAV2_LOCUS8260</name>
</gene>
<protein>
    <submittedName>
        <fullName evidence="2">Uncharacterized protein</fullName>
    </submittedName>
</protein>
<dbReference type="AlphaFoldDB" id="A0AAU9RRQ6"/>
<dbReference type="InterPro" id="IPR006740">
    <property type="entry name" value="DUF604"/>
</dbReference>
<evidence type="ECO:0000313" key="3">
    <source>
        <dbReference type="Proteomes" id="UP000836841"/>
    </source>
</evidence>
<reference evidence="2 3" key="1">
    <citation type="submission" date="2022-03" db="EMBL/GenBank/DDBJ databases">
        <authorList>
            <person name="Nunn A."/>
            <person name="Chopra R."/>
            <person name="Nunn A."/>
            <person name="Contreras Garrido A."/>
        </authorList>
    </citation>
    <scope>NUCLEOTIDE SEQUENCE [LARGE SCALE GENOMIC DNA]</scope>
</reference>
<keyword evidence="1" id="KW-0472">Membrane</keyword>
<accession>A0AAU9RRQ6</accession>
<keyword evidence="3" id="KW-1185">Reference proteome</keyword>
<organism evidence="2 3">
    <name type="scientific">Thlaspi arvense</name>
    <name type="common">Field penny-cress</name>
    <dbReference type="NCBI Taxonomy" id="13288"/>
    <lineage>
        <taxon>Eukaryota</taxon>
        <taxon>Viridiplantae</taxon>
        <taxon>Streptophyta</taxon>
        <taxon>Embryophyta</taxon>
        <taxon>Tracheophyta</taxon>
        <taxon>Spermatophyta</taxon>
        <taxon>Magnoliopsida</taxon>
        <taxon>eudicotyledons</taxon>
        <taxon>Gunneridae</taxon>
        <taxon>Pentapetalae</taxon>
        <taxon>rosids</taxon>
        <taxon>malvids</taxon>
        <taxon>Brassicales</taxon>
        <taxon>Brassicaceae</taxon>
        <taxon>Thlaspideae</taxon>
        <taxon>Thlaspi</taxon>
    </lineage>
</organism>
<dbReference type="Gene3D" id="3.90.550.50">
    <property type="match status" value="1"/>
</dbReference>
<name>A0AAU9RRQ6_THLAR</name>
<dbReference type="Pfam" id="PF04646">
    <property type="entry name" value="DUF604"/>
    <property type="match status" value="1"/>
</dbReference>
<dbReference type="EMBL" id="CAJVSB020000277">
    <property type="protein sequence ID" value="CAH2049295.1"/>
    <property type="molecule type" value="Genomic_DNA"/>
</dbReference>
<evidence type="ECO:0000313" key="2">
    <source>
        <dbReference type="EMBL" id="CAH2049295.1"/>
    </source>
</evidence>
<keyword evidence="1" id="KW-0812">Transmembrane</keyword>
<feature type="transmembrane region" description="Helical" evidence="1">
    <location>
        <begin position="24"/>
        <end position="48"/>
    </location>
</feature>